<dbReference type="InterPro" id="IPR032675">
    <property type="entry name" value="LRR_dom_sf"/>
</dbReference>
<dbReference type="EMBL" id="KV428039">
    <property type="protein sequence ID" value="KZT39919.1"/>
    <property type="molecule type" value="Genomic_DNA"/>
</dbReference>
<accession>A0A166ETA5</accession>
<gene>
    <name evidence="1" type="ORF">SISSUDRAFT_1127643</name>
</gene>
<evidence type="ECO:0000313" key="2">
    <source>
        <dbReference type="Proteomes" id="UP000076798"/>
    </source>
</evidence>
<keyword evidence="2" id="KW-1185">Reference proteome</keyword>
<evidence type="ECO:0008006" key="3">
    <source>
        <dbReference type="Google" id="ProtNLM"/>
    </source>
</evidence>
<dbReference type="SUPFAM" id="SSF52047">
    <property type="entry name" value="RNI-like"/>
    <property type="match status" value="1"/>
</dbReference>
<evidence type="ECO:0000313" key="1">
    <source>
        <dbReference type="EMBL" id="KZT39919.1"/>
    </source>
</evidence>
<dbReference type="Proteomes" id="UP000076798">
    <property type="component" value="Unassembled WGS sequence"/>
</dbReference>
<dbReference type="Gene3D" id="3.80.10.10">
    <property type="entry name" value="Ribonuclease Inhibitor"/>
    <property type="match status" value="1"/>
</dbReference>
<name>A0A166ETA5_9AGAM</name>
<dbReference type="AlphaFoldDB" id="A0A166ETA5"/>
<protein>
    <recommendedName>
        <fullName evidence="3">F-box domain-containing protein</fullName>
    </recommendedName>
</protein>
<proteinExistence type="predicted"/>
<reference evidence="1 2" key="1">
    <citation type="journal article" date="2016" name="Mol. Biol. Evol.">
        <title>Comparative Genomics of Early-Diverging Mushroom-Forming Fungi Provides Insights into the Origins of Lignocellulose Decay Capabilities.</title>
        <authorList>
            <person name="Nagy L.G."/>
            <person name="Riley R."/>
            <person name="Tritt A."/>
            <person name="Adam C."/>
            <person name="Daum C."/>
            <person name="Floudas D."/>
            <person name="Sun H."/>
            <person name="Yadav J.S."/>
            <person name="Pangilinan J."/>
            <person name="Larsson K.H."/>
            <person name="Matsuura K."/>
            <person name="Barry K."/>
            <person name="Labutti K."/>
            <person name="Kuo R."/>
            <person name="Ohm R.A."/>
            <person name="Bhattacharya S.S."/>
            <person name="Shirouzu T."/>
            <person name="Yoshinaga Y."/>
            <person name="Martin F.M."/>
            <person name="Grigoriev I.V."/>
            <person name="Hibbett D.S."/>
        </authorList>
    </citation>
    <scope>NUCLEOTIDE SEQUENCE [LARGE SCALE GENOMIC DNA]</scope>
    <source>
        <strain evidence="1 2">HHB10207 ss-3</strain>
    </source>
</reference>
<organism evidence="1 2">
    <name type="scientific">Sistotremastrum suecicum HHB10207 ss-3</name>
    <dbReference type="NCBI Taxonomy" id="1314776"/>
    <lineage>
        <taxon>Eukaryota</taxon>
        <taxon>Fungi</taxon>
        <taxon>Dikarya</taxon>
        <taxon>Basidiomycota</taxon>
        <taxon>Agaricomycotina</taxon>
        <taxon>Agaricomycetes</taxon>
        <taxon>Sistotremastrales</taxon>
        <taxon>Sistotremastraceae</taxon>
        <taxon>Sistotremastrum</taxon>
    </lineage>
</organism>
<dbReference type="OrthoDB" id="2447803at2759"/>
<sequence length="549" mass="61901">MSYPRPGNQFWNVPELVAEVCEYLANDDLCACARVSRTVSRHALRKLYKDGVRLHDIFEILGPLTLNGSRGEVFFAEKPSYREWERFCHYARYVESLSFSHVKSLRSISDEAFLDILFVAPPGSVIFPRLRSLKWSDTRSQYMRRFNLFVTASLRDLTLSSPMQLQHGIFGMLSRSSPNLRCLSVDIPHNITNVPATILHELTAALMTFRDLQRVEIPSAFLTVDVFRLLSEKDIKTLSVRSCPHAYMELCPFEDTALRFANTPFSSLTHLSCEIDLLLLGEGKRLAARSLRALNLHVPASIAEDRLTSCAKLLADRCDELDSLSLLITRPVLAGDVSSPITARVLTSFLIAIPGLLILDIDDSVPVSISGPELELLAPLCHNLVELNTCTHALGRRLNNPPGLGSLIPFAKHCRDLKVLGIYMDATHVPNHSPEIHASFTQLRQLNVYHGMEIIDESAVAEYLGNFLSPDTQVCLKSSTRQETMISLAALSAQVFDWAWKWEQVDAWLVDRKPFRELIVPAFTQMRTIDKIFDDIERASRTRNQPVPF</sequence>